<dbReference type="AlphaFoldDB" id="A0AAV0W750"/>
<gene>
    <name evidence="16" type="ORF">MEUPH1_LOCUS7949</name>
</gene>
<dbReference type="InterPro" id="IPR028974">
    <property type="entry name" value="TSP_type-3_rpt"/>
</dbReference>
<evidence type="ECO:0000256" key="2">
    <source>
        <dbReference type="ARBA" id="ARBA00022536"/>
    </source>
</evidence>
<evidence type="ECO:0000256" key="7">
    <source>
        <dbReference type="ARBA" id="ARBA00023157"/>
    </source>
</evidence>
<dbReference type="InterPro" id="IPR001881">
    <property type="entry name" value="EGF-like_Ca-bd_dom"/>
</dbReference>
<evidence type="ECO:0000256" key="3">
    <source>
        <dbReference type="ARBA" id="ARBA00022729"/>
    </source>
</evidence>
<dbReference type="SUPFAM" id="SSF103647">
    <property type="entry name" value="TSP type-3 repeat"/>
    <property type="match status" value="3"/>
</dbReference>
<dbReference type="FunFam" id="2.60.120.200:FF:000002">
    <property type="entry name" value="Thrombospondin 3"/>
    <property type="match status" value="1"/>
</dbReference>
<feature type="signal peptide" evidence="13">
    <location>
        <begin position="1"/>
        <end position="22"/>
    </location>
</feature>
<dbReference type="InterPro" id="IPR003367">
    <property type="entry name" value="Thrombospondin_3-like_rpt"/>
</dbReference>
<dbReference type="GO" id="GO:0007155">
    <property type="term" value="P:cell adhesion"/>
    <property type="evidence" value="ECO:0007669"/>
    <property type="project" value="UniProtKB-KW"/>
</dbReference>
<dbReference type="PROSITE" id="PS50026">
    <property type="entry name" value="EGF_3"/>
    <property type="match status" value="1"/>
</dbReference>
<evidence type="ECO:0000259" key="15">
    <source>
        <dbReference type="PROSITE" id="PS51236"/>
    </source>
</evidence>
<dbReference type="PANTHER" id="PTHR10199:SF100">
    <property type="entry name" value="THROMBOSPONDIN, ISOFORM A"/>
    <property type="match status" value="1"/>
</dbReference>
<dbReference type="InterPro" id="IPR017897">
    <property type="entry name" value="Thrombospondin_3_rpt"/>
</dbReference>
<sequence>MRATAIFVALAAGALLVFSVDAASVDNEATKAVEDAVSSNRFTIVIKDDGPPNGRKHRKPETVATIEFPGYYQFTLKIDRTEGQVIVSTKSNGNTQTENYNVKSLSNNTSSSKTLVLAVDQRKPGATMTLYVNCEHFGTLQTIRTLREVYFDMRDPHLQMTHEKRFQVKVFPDTDWKTTLTAQKCPIIDDSSDDLEQMPAIQPLPVTEIGIRMPSIGRGDIPINHDCDDLFFVKTIQELMQMVKKLREDVEAQRLEIYRLRQLLEQCDDFCRPGGGNIPTLPPPPPPPKPSCNSSPPVCYPGAECRDTPDGPRCGRCPQGLVGDGKMCKPGRTCAVKPCAPGVRCQDTVEGFRCGPCPEGFVGDGQRCRPRGCDLAPCSPGVQCLPCEEPPFFKCGSCPTGFTGNGTNCVDLDECDLDEPCDPRVQCTNLRPGYKCGQCPPGYTTVGPSQGIGAEGTRRTDEGRHRCVDIDECADGRNGGCAPNSQCMNTEGSYRCGGCRSGFIGNQSLGCLSVENLKKTPWMCPDGTMCHQNGECVRSTTGKFSCECVVGWAGNGKICGPDLDLDRWPDIDLPCNDTRCKKDNCVRVPNSGQEDADHDGIGDVCDDDADNDGVPNTPDNCPLVSNPDQMDSDQDGADKKGDACDNCPTIPNLDQHDTDNDGIGDACDADIDNDGVLNHEDNCPKKANPDQRDTDGDGLGDVCDNCPSMHNPTQTDSDKDLIGDACDSDIDRDRDGIQDSVDNCPKVANSNQLDTDGDGKGDECDPDIDGDGIGNTQDNCMLVYNPDQADFDGNGIGDICQDDNDYDKVPNHLDNCPNNSKIFTTDFRTYQTVVLDPEGDSQIDPNWVVYNKGAEFVQTMNSDPGLAVGYDSFGGVDFEGTFFVDTDIDDDYVGFVFSYQDNHKFYTVMWKKGTQTYWQATPFRAVAEPGIQIKAVHSETGPGQMLRNALWNTESTDKQVKLLWKDPRNIGWKGKTAYRWILLHRPKIGLIRLRIFEGQNMVTDSGNVFDYTFKGGRLGVFCFSQEMIIWSDLVYRCNDNIPEAIYRELPPKLQQEVQLDTRRVSN</sequence>
<feature type="repeat" description="TSP type-3" evidence="10">
    <location>
        <begin position="656"/>
        <end position="691"/>
    </location>
</feature>
<evidence type="ECO:0000256" key="11">
    <source>
        <dbReference type="SAM" id="Coils"/>
    </source>
</evidence>
<dbReference type="Gene3D" id="4.10.1080.10">
    <property type="entry name" value="TSP type-3 repeat"/>
    <property type="match status" value="3"/>
</dbReference>
<dbReference type="PROSITE" id="PS51234">
    <property type="entry name" value="TSP3"/>
    <property type="match status" value="3"/>
</dbReference>
<keyword evidence="8" id="KW-0325">Glycoprotein</keyword>
<protein>
    <recommendedName>
        <fullName evidence="18">Cartilage oligomeric matrix protein</fullName>
    </recommendedName>
</protein>
<feature type="region of interest" description="Disordered" evidence="12">
    <location>
        <begin position="710"/>
        <end position="771"/>
    </location>
</feature>
<dbReference type="SMART" id="SM00181">
    <property type="entry name" value="EGF"/>
    <property type="match status" value="6"/>
</dbReference>
<reference evidence="16 17" key="1">
    <citation type="submission" date="2023-01" db="EMBL/GenBank/DDBJ databases">
        <authorList>
            <person name="Whitehead M."/>
        </authorList>
    </citation>
    <scope>NUCLEOTIDE SEQUENCE [LARGE SCALE GENOMIC DNA]</scope>
</reference>
<keyword evidence="4" id="KW-0677">Repeat</keyword>
<keyword evidence="5 10" id="KW-0106">Calcium</keyword>
<organism evidence="16 17">
    <name type="scientific">Macrosiphum euphorbiae</name>
    <name type="common">potato aphid</name>
    <dbReference type="NCBI Taxonomy" id="13131"/>
    <lineage>
        <taxon>Eukaryota</taxon>
        <taxon>Metazoa</taxon>
        <taxon>Ecdysozoa</taxon>
        <taxon>Arthropoda</taxon>
        <taxon>Hexapoda</taxon>
        <taxon>Insecta</taxon>
        <taxon>Pterygota</taxon>
        <taxon>Neoptera</taxon>
        <taxon>Paraneoptera</taxon>
        <taxon>Hemiptera</taxon>
        <taxon>Sternorrhyncha</taxon>
        <taxon>Aphidomorpha</taxon>
        <taxon>Aphidoidea</taxon>
        <taxon>Aphididae</taxon>
        <taxon>Macrosiphini</taxon>
        <taxon>Macrosiphum</taxon>
    </lineage>
</organism>
<dbReference type="InterPro" id="IPR009030">
    <property type="entry name" value="Growth_fac_rcpt_cys_sf"/>
</dbReference>
<dbReference type="InterPro" id="IPR024665">
    <property type="entry name" value="TSP/COMP_CC"/>
</dbReference>
<dbReference type="SUPFAM" id="SSF49899">
    <property type="entry name" value="Concanavalin A-like lectins/glucanases"/>
    <property type="match status" value="1"/>
</dbReference>
<evidence type="ECO:0000256" key="10">
    <source>
        <dbReference type="PROSITE-ProRule" id="PRU00634"/>
    </source>
</evidence>
<dbReference type="Proteomes" id="UP001160148">
    <property type="component" value="Unassembled WGS sequence"/>
</dbReference>
<comment type="caution">
    <text evidence="9">Lacks conserved residue(s) required for the propagation of feature annotation.</text>
</comment>
<evidence type="ECO:0000256" key="1">
    <source>
        <dbReference type="ARBA" id="ARBA00009456"/>
    </source>
</evidence>
<dbReference type="InterPro" id="IPR013320">
    <property type="entry name" value="ConA-like_dom_sf"/>
</dbReference>
<comment type="similarity">
    <text evidence="1">Belongs to the thrombospondin family.</text>
</comment>
<evidence type="ECO:0000256" key="6">
    <source>
        <dbReference type="ARBA" id="ARBA00022889"/>
    </source>
</evidence>
<dbReference type="FunFam" id="2.10.25.10:FF:000232">
    <property type="entry name" value="thrombospondin-3 isoform X1"/>
    <property type="match status" value="1"/>
</dbReference>
<dbReference type="Pfam" id="PF07645">
    <property type="entry name" value="EGF_CA"/>
    <property type="match status" value="2"/>
</dbReference>
<dbReference type="FunFam" id="4.10.1080.10:FF:000001">
    <property type="entry name" value="Thrombospondin 3"/>
    <property type="match status" value="1"/>
</dbReference>
<dbReference type="Gene3D" id="2.60.120.200">
    <property type="match status" value="1"/>
</dbReference>
<feature type="domain" description="TSP C-terminal" evidence="15">
    <location>
        <begin position="828"/>
        <end position="1042"/>
    </location>
</feature>
<evidence type="ECO:0000256" key="4">
    <source>
        <dbReference type="ARBA" id="ARBA00022737"/>
    </source>
</evidence>
<evidence type="ECO:0000256" key="9">
    <source>
        <dbReference type="PROSITE-ProRule" id="PRU00076"/>
    </source>
</evidence>
<dbReference type="CDD" id="cd16081">
    <property type="entry name" value="TSPcc_insect"/>
    <property type="match status" value="1"/>
</dbReference>
<dbReference type="PROSITE" id="PS01186">
    <property type="entry name" value="EGF_2"/>
    <property type="match status" value="1"/>
</dbReference>
<dbReference type="Gene3D" id="2.10.25.10">
    <property type="entry name" value="Laminin"/>
    <property type="match status" value="5"/>
</dbReference>
<keyword evidence="17" id="KW-1185">Reference proteome</keyword>
<dbReference type="GO" id="GO:0005576">
    <property type="term" value="C:extracellular region"/>
    <property type="evidence" value="ECO:0007669"/>
    <property type="project" value="InterPro"/>
</dbReference>
<feature type="coiled-coil region" evidence="11">
    <location>
        <begin position="236"/>
        <end position="263"/>
    </location>
</feature>
<evidence type="ECO:0008006" key="18">
    <source>
        <dbReference type="Google" id="ProtNLM"/>
    </source>
</evidence>
<keyword evidence="2 9" id="KW-0245">EGF-like domain</keyword>
<accession>A0AAV0W750</accession>
<proteinExistence type="inferred from homology"/>
<feature type="repeat" description="TSP type-3" evidence="10">
    <location>
        <begin position="594"/>
        <end position="629"/>
    </location>
</feature>
<evidence type="ECO:0000256" key="12">
    <source>
        <dbReference type="SAM" id="MobiDB-lite"/>
    </source>
</evidence>
<keyword evidence="11" id="KW-0175">Coiled coil</keyword>
<dbReference type="InterPro" id="IPR018097">
    <property type="entry name" value="EGF_Ca-bd_CS"/>
</dbReference>
<evidence type="ECO:0000313" key="16">
    <source>
        <dbReference type="EMBL" id="CAI6351621.1"/>
    </source>
</evidence>
<evidence type="ECO:0000256" key="13">
    <source>
        <dbReference type="SAM" id="SignalP"/>
    </source>
</evidence>
<keyword evidence="3 13" id="KW-0732">Signal</keyword>
<dbReference type="EMBL" id="CARXXK010000001">
    <property type="protein sequence ID" value="CAI6351621.1"/>
    <property type="molecule type" value="Genomic_DNA"/>
</dbReference>
<dbReference type="Pfam" id="PF05735">
    <property type="entry name" value="TSP_C"/>
    <property type="match status" value="1"/>
</dbReference>
<dbReference type="PROSITE" id="PS01187">
    <property type="entry name" value="EGF_CA"/>
    <property type="match status" value="1"/>
</dbReference>
<dbReference type="InterPro" id="IPR049883">
    <property type="entry name" value="NOTCH1_EGF-like"/>
</dbReference>
<feature type="region of interest" description="Disordered" evidence="12">
    <location>
        <begin position="606"/>
        <end position="643"/>
    </location>
</feature>
<dbReference type="FunFam" id="2.10.25.10:FF:000027">
    <property type="entry name" value="Thrombospondin 3"/>
    <property type="match status" value="1"/>
</dbReference>
<dbReference type="CDD" id="cd00054">
    <property type="entry name" value="EGF_CA"/>
    <property type="match status" value="2"/>
</dbReference>
<feature type="chain" id="PRO_5043718125" description="Cartilage oligomeric matrix protein" evidence="13">
    <location>
        <begin position="23"/>
        <end position="1066"/>
    </location>
</feature>
<feature type="repeat" description="TSP type-3" evidence="10">
    <location>
        <begin position="753"/>
        <end position="788"/>
    </location>
</feature>
<dbReference type="SUPFAM" id="SSF57184">
    <property type="entry name" value="Growth factor receptor domain"/>
    <property type="match status" value="1"/>
</dbReference>
<keyword evidence="6" id="KW-0130">Cell adhesion</keyword>
<dbReference type="Pfam" id="PF02412">
    <property type="entry name" value="TSP_3"/>
    <property type="match status" value="6"/>
</dbReference>
<evidence type="ECO:0000313" key="17">
    <source>
        <dbReference type="Proteomes" id="UP001160148"/>
    </source>
</evidence>
<dbReference type="InterPro" id="IPR000742">
    <property type="entry name" value="EGF"/>
</dbReference>
<evidence type="ECO:0000259" key="14">
    <source>
        <dbReference type="PROSITE" id="PS50026"/>
    </source>
</evidence>
<feature type="domain" description="EGF-like" evidence="14">
    <location>
        <begin position="520"/>
        <end position="560"/>
    </location>
</feature>
<dbReference type="FunFam" id="4.10.1080.10:FF:000004">
    <property type="entry name" value="Cartilage oligomeric matrix protein"/>
    <property type="match status" value="1"/>
</dbReference>
<keyword evidence="7" id="KW-1015">Disulfide bond</keyword>
<name>A0AAV0W750_9HEMI</name>
<dbReference type="GO" id="GO:0005509">
    <property type="term" value="F:calcium ion binding"/>
    <property type="evidence" value="ECO:0007669"/>
    <property type="project" value="UniProtKB-UniRule"/>
</dbReference>
<dbReference type="PROSITE" id="PS51236">
    <property type="entry name" value="TSP_CTER"/>
    <property type="match status" value="1"/>
</dbReference>
<dbReference type="PANTHER" id="PTHR10199">
    <property type="entry name" value="THROMBOSPONDIN"/>
    <property type="match status" value="1"/>
</dbReference>
<dbReference type="FunFam" id="4.10.1080.10:FF:000002">
    <property type="entry name" value="Thrombospondin 3"/>
    <property type="match status" value="1"/>
</dbReference>
<evidence type="ECO:0000256" key="8">
    <source>
        <dbReference type="ARBA" id="ARBA00023180"/>
    </source>
</evidence>
<comment type="caution">
    <text evidence="16">The sequence shown here is derived from an EMBL/GenBank/DDBJ whole genome shotgun (WGS) entry which is preliminary data.</text>
</comment>
<dbReference type="SMART" id="SM00179">
    <property type="entry name" value="EGF_CA"/>
    <property type="match status" value="4"/>
</dbReference>
<evidence type="ECO:0000256" key="5">
    <source>
        <dbReference type="ARBA" id="ARBA00022837"/>
    </source>
</evidence>
<dbReference type="Pfam" id="PF11598">
    <property type="entry name" value="COMP"/>
    <property type="match status" value="1"/>
</dbReference>
<dbReference type="InterPro" id="IPR008859">
    <property type="entry name" value="Thrombospondin_C"/>
</dbReference>